<dbReference type="AlphaFoldDB" id="A0A2G2WXX0"/>
<reference evidence="2 3" key="1">
    <citation type="journal article" date="2017" name="Genome Biol.">
        <title>New reference genome sequences of hot pepper reveal the massive evolution of plant disease-resistance genes by retroduplication.</title>
        <authorList>
            <person name="Kim S."/>
            <person name="Park J."/>
            <person name="Yeom S.I."/>
            <person name="Kim Y.M."/>
            <person name="Seo E."/>
            <person name="Kim K.T."/>
            <person name="Kim M.S."/>
            <person name="Lee J.M."/>
            <person name="Cheong K."/>
            <person name="Shin H.S."/>
            <person name="Kim S.B."/>
            <person name="Han K."/>
            <person name="Lee J."/>
            <person name="Park M."/>
            <person name="Lee H.A."/>
            <person name="Lee H.Y."/>
            <person name="Lee Y."/>
            <person name="Oh S."/>
            <person name="Lee J.H."/>
            <person name="Choi E."/>
            <person name="Choi E."/>
            <person name="Lee S.E."/>
            <person name="Jeon J."/>
            <person name="Kim H."/>
            <person name="Choi G."/>
            <person name="Song H."/>
            <person name="Lee J."/>
            <person name="Lee S.C."/>
            <person name="Kwon J.K."/>
            <person name="Lee H.Y."/>
            <person name="Koo N."/>
            <person name="Hong Y."/>
            <person name="Kim R.W."/>
            <person name="Kang W.H."/>
            <person name="Huh J.H."/>
            <person name="Kang B.C."/>
            <person name="Yang T.J."/>
            <person name="Lee Y.H."/>
            <person name="Bennetzen J.L."/>
            <person name="Choi D."/>
        </authorList>
    </citation>
    <scope>NUCLEOTIDE SEQUENCE [LARGE SCALE GENOMIC DNA]</scope>
    <source>
        <strain evidence="3">cv. PBC81</strain>
    </source>
</reference>
<feature type="domain" description="C2" evidence="1">
    <location>
        <begin position="1"/>
        <end position="110"/>
    </location>
</feature>
<dbReference type="SMART" id="SM00239">
    <property type="entry name" value="C2"/>
    <property type="match status" value="1"/>
</dbReference>
<protein>
    <recommendedName>
        <fullName evidence="1">C2 domain-containing protein</fullName>
    </recommendedName>
</protein>
<reference evidence="3" key="2">
    <citation type="journal article" date="2017" name="J. Anim. Genet.">
        <title>Multiple reference genome sequences of hot pepper reveal the massive evolution of plant disease resistance genes by retroduplication.</title>
        <authorList>
            <person name="Kim S."/>
            <person name="Park J."/>
            <person name="Yeom S.-I."/>
            <person name="Kim Y.-M."/>
            <person name="Seo E."/>
            <person name="Kim K.-T."/>
            <person name="Kim M.-S."/>
            <person name="Lee J.M."/>
            <person name="Cheong K."/>
            <person name="Shin H.-S."/>
            <person name="Kim S.-B."/>
            <person name="Han K."/>
            <person name="Lee J."/>
            <person name="Park M."/>
            <person name="Lee H.-A."/>
            <person name="Lee H.-Y."/>
            <person name="Lee Y."/>
            <person name="Oh S."/>
            <person name="Lee J.H."/>
            <person name="Choi E."/>
            <person name="Choi E."/>
            <person name="Lee S.E."/>
            <person name="Jeon J."/>
            <person name="Kim H."/>
            <person name="Choi G."/>
            <person name="Song H."/>
            <person name="Lee J."/>
            <person name="Lee S.-C."/>
            <person name="Kwon J.-K."/>
            <person name="Lee H.-Y."/>
            <person name="Koo N."/>
            <person name="Hong Y."/>
            <person name="Kim R.W."/>
            <person name="Kang W.-H."/>
            <person name="Huh J.H."/>
            <person name="Kang B.-C."/>
            <person name="Yang T.-J."/>
            <person name="Lee Y.-H."/>
            <person name="Bennetzen J.L."/>
            <person name="Choi D."/>
        </authorList>
    </citation>
    <scope>NUCLEOTIDE SEQUENCE [LARGE SCALE GENOMIC DNA]</scope>
    <source>
        <strain evidence="3">cv. PBC81</strain>
    </source>
</reference>
<keyword evidence="3" id="KW-1185">Reference proteome</keyword>
<sequence>MECRRFEITLLSASDLEDVRKLFKMKVHARVSVGSNPNTEKRTPTDKHGEINPAWNFSMKFTISESMIHYPNDMLVIKLYCKRKLGDRYIGEMHMSMKELYEYSYANGGSAIMTCPVHKGSAQSQGILRFSYRFGEKVTIDKLVLAESVAGWNLSFVPHESHSFLHPIARSKTLVNGLQKFVEFPFGGGPGFKDCPSSLSEISWCQGSNPKF</sequence>
<organism evidence="2 3">
    <name type="scientific">Capsicum baccatum</name>
    <name type="common">Peruvian pepper</name>
    <dbReference type="NCBI Taxonomy" id="33114"/>
    <lineage>
        <taxon>Eukaryota</taxon>
        <taxon>Viridiplantae</taxon>
        <taxon>Streptophyta</taxon>
        <taxon>Embryophyta</taxon>
        <taxon>Tracheophyta</taxon>
        <taxon>Spermatophyta</taxon>
        <taxon>Magnoliopsida</taxon>
        <taxon>eudicotyledons</taxon>
        <taxon>Gunneridae</taxon>
        <taxon>Pentapetalae</taxon>
        <taxon>asterids</taxon>
        <taxon>lamiids</taxon>
        <taxon>Solanales</taxon>
        <taxon>Solanaceae</taxon>
        <taxon>Solanoideae</taxon>
        <taxon>Capsiceae</taxon>
        <taxon>Capsicum</taxon>
    </lineage>
</organism>
<dbReference type="OrthoDB" id="270970at2759"/>
<dbReference type="PROSITE" id="PS50004">
    <property type="entry name" value="C2"/>
    <property type="match status" value="1"/>
</dbReference>
<accession>A0A2G2WXX0</accession>
<dbReference type="PANTHER" id="PTHR32246:SF22">
    <property type="entry name" value="C2 DOMAIN-CONTAINING PROTEIN"/>
    <property type="match status" value="1"/>
</dbReference>
<dbReference type="EMBL" id="MLFT02000004">
    <property type="protein sequence ID" value="PHT50065.1"/>
    <property type="molecule type" value="Genomic_DNA"/>
</dbReference>
<dbReference type="STRING" id="33114.A0A2G2WXX0"/>
<dbReference type="CDD" id="cd04051">
    <property type="entry name" value="C2_SRC2_like"/>
    <property type="match status" value="1"/>
</dbReference>
<dbReference type="Pfam" id="PF00168">
    <property type="entry name" value="C2"/>
    <property type="match status" value="1"/>
</dbReference>
<gene>
    <name evidence="2" type="ORF">CQW23_09812</name>
</gene>
<proteinExistence type="predicted"/>
<dbReference type="GO" id="GO:0006952">
    <property type="term" value="P:defense response"/>
    <property type="evidence" value="ECO:0007669"/>
    <property type="project" value="InterPro"/>
</dbReference>
<dbReference type="PANTHER" id="PTHR32246">
    <property type="entry name" value="INGRESSION PROTEIN FIC1"/>
    <property type="match status" value="1"/>
</dbReference>
<dbReference type="Gene3D" id="2.60.40.150">
    <property type="entry name" value="C2 domain"/>
    <property type="match status" value="1"/>
</dbReference>
<dbReference type="Proteomes" id="UP000224567">
    <property type="component" value="Unassembled WGS sequence"/>
</dbReference>
<evidence type="ECO:0000259" key="1">
    <source>
        <dbReference type="PROSITE" id="PS50004"/>
    </source>
</evidence>
<dbReference type="InterPro" id="IPR000008">
    <property type="entry name" value="C2_dom"/>
</dbReference>
<dbReference type="SUPFAM" id="SSF49562">
    <property type="entry name" value="C2 domain (Calcium/lipid-binding domain, CaLB)"/>
    <property type="match status" value="1"/>
</dbReference>
<dbReference type="InterPro" id="IPR044750">
    <property type="entry name" value="C2_SRC2/BAP"/>
</dbReference>
<name>A0A2G2WXX0_CAPBA</name>
<comment type="caution">
    <text evidence="2">The sequence shown here is derived from an EMBL/GenBank/DDBJ whole genome shotgun (WGS) entry which is preliminary data.</text>
</comment>
<evidence type="ECO:0000313" key="3">
    <source>
        <dbReference type="Proteomes" id="UP000224567"/>
    </source>
</evidence>
<dbReference type="InterPro" id="IPR035892">
    <property type="entry name" value="C2_domain_sf"/>
</dbReference>
<evidence type="ECO:0000313" key="2">
    <source>
        <dbReference type="EMBL" id="PHT50065.1"/>
    </source>
</evidence>